<feature type="region of interest" description="Disordered" evidence="1">
    <location>
        <begin position="32"/>
        <end position="57"/>
    </location>
</feature>
<dbReference type="RefSeq" id="XP_018282600.1">
    <property type="nucleotide sequence ID" value="XM_018427246.1"/>
</dbReference>
<name>A0A0J1BDH5_9TREE</name>
<sequence length="164" mass="17923">MLYTHLSPPGHAVTTLLDLSSNSWHCINTIHDTIHDPQSPSSSRPREYTHTNPPVSSGIKSPCCLAASSRSSQDRIARSHRRIAGSQVIAEDKPDARAIGATCHTGRGVEEVQEVQVVQVIQVPNRYPFDCNAQPATLRRTAALLYDAATLQATAQLLQLPRRP</sequence>
<evidence type="ECO:0000313" key="3">
    <source>
        <dbReference type="Proteomes" id="UP000053611"/>
    </source>
</evidence>
<protein>
    <submittedName>
        <fullName evidence="2">Uncharacterized protein</fullName>
    </submittedName>
</protein>
<evidence type="ECO:0000256" key="1">
    <source>
        <dbReference type="SAM" id="MobiDB-lite"/>
    </source>
</evidence>
<reference evidence="2 3" key="1">
    <citation type="submission" date="2015-03" db="EMBL/GenBank/DDBJ databases">
        <title>Genomics and transcriptomics of the oil-accumulating basidiomycete yeast T. oleaginosus allow insights into substrate utilization and the diverse evolutionary trajectories of mating systems in fungi.</title>
        <authorList>
            <consortium name="DOE Joint Genome Institute"/>
            <person name="Kourist R."/>
            <person name="Kracht O."/>
            <person name="Bracharz F."/>
            <person name="Lipzen A."/>
            <person name="Nolan M."/>
            <person name="Ohm R."/>
            <person name="Grigoriev I."/>
            <person name="Sun S."/>
            <person name="Heitman J."/>
            <person name="Bruck T."/>
            <person name="Nowrousian M."/>
        </authorList>
    </citation>
    <scope>NUCLEOTIDE SEQUENCE [LARGE SCALE GENOMIC DNA]</scope>
    <source>
        <strain evidence="2 3">IBC0246</strain>
    </source>
</reference>
<dbReference type="Proteomes" id="UP000053611">
    <property type="component" value="Unassembled WGS sequence"/>
</dbReference>
<keyword evidence="3" id="KW-1185">Reference proteome</keyword>
<dbReference type="AlphaFoldDB" id="A0A0J1BDH5"/>
<gene>
    <name evidence="2" type="ORF">CC85DRAFT_54487</name>
</gene>
<proteinExistence type="predicted"/>
<dbReference type="GeneID" id="28987849"/>
<evidence type="ECO:0000313" key="2">
    <source>
        <dbReference type="EMBL" id="KLT46109.1"/>
    </source>
</evidence>
<organism evidence="2 3">
    <name type="scientific">Cutaneotrichosporon oleaginosum</name>
    <dbReference type="NCBI Taxonomy" id="879819"/>
    <lineage>
        <taxon>Eukaryota</taxon>
        <taxon>Fungi</taxon>
        <taxon>Dikarya</taxon>
        <taxon>Basidiomycota</taxon>
        <taxon>Agaricomycotina</taxon>
        <taxon>Tremellomycetes</taxon>
        <taxon>Trichosporonales</taxon>
        <taxon>Trichosporonaceae</taxon>
        <taxon>Cutaneotrichosporon</taxon>
    </lineage>
</organism>
<dbReference type="EMBL" id="KQ087178">
    <property type="protein sequence ID" value="KLT46109.1"/>
    <property type="molecule type" value="Genomic_DNA"/>
</dbReference>
<accession>A0A0J1BDH5</accession>